<evidence type="ECO:0000256" key="2">
    <source>
        <dbReference type="ARBA" id="ARBA00006375"/>
    </source>
</evidence>
<feature type="region of interest" description="Disordered" evidence="10">
    <location>
        <begin position="1"/>
        <end position="23"/>
    </location>
</feature>
<dbReference type="PROSITE" id="PS50920">
    <property type="entry name" value="SOLCAR"/>
    <property type="match status" value="3"/>
</dbReference>
<keyword evidence="8 9" id="KW-0472">Membrane</keyword>
<dbReference type="PANTHER" id="PTHR45683">
    <property type="entry name" value="MITOCHONDRIAL NICOTINAMIDE ADENINE DINUCLEOTIDE TRANSPORTER 1-RELATED-RELATED"/>
    <property type="match status" value="1"/>
</dbReference>
<dbReference type="InterPro" id="IPR018108">
    <property type="entry name" value="MCP_transmembrane"/>
</dbReference>
<keyword evidence="6" id="KW-1133">Transmembrane helix</keyword>
<evidence type="ECO:0000313" key="11">
    <source>
        <dbReference type="EMBL" id="EPB90832.1"/>
    </source>
</evidence>
<dbReference type="Proteomes" id="UP000014254">
    <property type="component" value="Unassembled WGS sequence"/>
</dbReference>
<dbReference type="InterPro" id="IPR002067">
    <property type="entry name" value="MCP"/>
</dbReference>
<evidence type="ECO:0000313" key="12">
    <source>
        <dbReference type="Proteomes" id="UP000014254"/>
    </source>
</evidence>
<dbReference type="OrthoDB" id="5976950at2759"/>
<dbReference type="GO" id="GO:0015215">
    <property type="term" value="F:nucleotide transmembrane transporter activity"/>
    <property type="evidence" value="ECO:0007669"/>
    <property type="project" value="UniProtKB-ARBA"/>
</dbReference>
<evidence type="ECO:0000256" key="8">
    <source>
        <dbReference type="ARBA" id="ARBA00023136"/>
    </source>
</evidence>
<sequence length="703" mass="79760">MSDNSSDSDDGILFQDRPSSANFQERLMQAKSSTEFDPMDKETRFVDFYDSDDTATLRDQLERLSRKVLLMESRVEEKEQKLRARRQERDMEAGLTNMTTEERAAYVAQQEEKEANIKRQRQSLRKKLLNEEMKQMDKDMDSNDEEDQEEDEEDEDQVQVIDEKPNWDAVYEYMLLLENDNQDDEMTFGADFVSPNAQMRRKALTDEQVIKQSEYSGIIVQNASQTFEGDIESETGEVRHCMLSGTSFGLPFKVKYDVLEPSMVIANLDFEVDIEMELAVGSTLQKIKSECHLLGFFRLLVHYAKLENSRKDIFNQLMDHYRDTPVNVVMLSQNKLQFEGAADCGINLLLSWKLIETHMDRDILDANVTNDVKPDLTMEAVALPAVIAKDTKGALDKVNDAFIHSLMQKGVFQGTKQTHETLKHSIAGAGAGLISSVVTCPLDVVKTRLQNQGIGNLKYRGTMGTIKRIRLEEGVRGLYRGLGPTVIGYLNTWGIYFTVYDYCKISWAKDDIENDWLAHISSAMTAGIVSTTLTSPVWVIKTRFMTQSVRTPQRYNSVMEAFALIAKHEGIRGFYKGLGPSLIGVSHVAIQFPLYERLKLVLSTSQSETTSVLMASAISKMIASTATYPHEVIRTRLQNQVVQPFKYKGVLHAIRVIMYEEGVHGFYKGITTNLLRTVPASAVTIFTYELIVKKLDTLRDLAQ</sequence>
<dbReference type="SUPFAM" id="SSF103506">
    <property type="entry name" value="Mitochondrial carrier"/>
    <property type="match status" value="1"/>
</dbReference>
<dbReference type="InParanoid" id="S2JQQ5"/>
<name>S2JQQ5_MUCC1</name>
<feature type="region of interest" description="Disordered" evidence="10">
    <location>
        <begin position="133"/>
        <end position="162"/>
    </location>
</feature>
<organism evidence="11 12">
    <name type="scientific">Mucor circinelloides f. circinelloides (strain 1006PhL)</name>
    <name type="common">Mucormycosis agent</name>
    <name type="synonym">Calyptromyces circinelloides</name>
    <dbReference type="NCBI Taxonomy" id="1220926"/>
    <lineage>
        <taxon>Eukaryota</taxon>
        <taxon>Fungi</taxon>
        <taxon>Fungi incertae sedis</taxon>
        <taxon>Mucoromycota</taxon>
        <taxon>Mucoromycotina</taxon>
        <taxon>Mucoromycetes</taxon>
        <taxon>Mucorales</taxon>
        <taxon>Mucorineae</taxon>
        <taxon>Mucoraceae</taxon>
        <taxon>Mucor</taxon>
    </lineage>
</organism>
<reference evidence="12" key="1">
    <citation type="submission" date="2013-05" db="EMBL/GenBank/DDBJ databases">
        <title>The Genome sequence of Mucor circinelloides f. circinelloides 1006PhL.</title>
        <authorList>
            <consortium name="The Broad Institute Genomics Platform"/>
            <person name="Cuomo C."/>
            <person name="Earl A."/>
            <person name="Findley K."/>
            <person name="Lee S.C."/>
            <person name="Walker B."/>
            <person name="Young S."/>
            <person name="Zeng Q."/>
            <person name="Gargeya S."/>
            <person name="Fitzgerald M."/>
            <person name="Haas B."/>
            <person name="Abouelleil A."/>
            <person name="Allen A.W."/>
            <person name="Alvarado L."/>
            <person name="Arachchi H.M."/>
            <person name="Berlin A.M."/>
            <person name="Chapman S.B."/>
            <person name="Gainer-Dewar J."/>
            <person name="Goldberg J."/>
            <person name="Griggs A."/>
            <person name="Gujja S."/>
            <person name="Hansen M."/>
            <person name="Howarth C."/>
            <person name="Imamovic A."/>
            <person name="Ireland A."/>
            <person name="Larimer J."/>
            <person name="McCowan C."/>
            <person name="Murphy C."/>
            <person name="Pearson M."/>
            <person name="Poon T.W."/>
            <person name="Priest M."/>
            <person name="Roberts A."/>
            <person name="Saif S."/>
            <person name="Shea T."/>
            <person name="Sisk P."/>
            <person name="Sykes S."/>
            <person name="Wortman J."/>
            <person name="Nusbaum C."/>
            <person name="Birren B."/>
        </authorList>
    </citation>
    <scope>NUCLEOTIDE SEQUENCE [LARGE SCALE GENOMIC DNA]</scope>
    <source>
        <strain evidence="12">1006PhL</strain>
    </source>
</reference>
<dbReference type="InterPro" id="IPR044712">
    <property type="entry name" value="SLC25A32-like"/>
</dbReference>
<dbReference type="eggNOG" id="KOG0764">
    <property type="taxonomic scope" value="Eukaryota"/>
</dbReference>
<keyword evidence="7" id="KW-0496">Mitochondrion</keyword>
<evidence type="ECO:0000256" key="6">
    <source>
        <dbReference type="ARBA" id="ARBA00022989"/>
    </source>
</evidence>
<keyword evidence="3" id="KW-0813">Transport</keyword>
<protein>
    <submittedName>
        <fullName evidence="11">Uncharacterized protein</fullName>
    </submittedName>
</protein>
<feature type="repeat" description="Solcar" evidence="9">
    <location>
        <begin position="419"/>
        <end position="506"/>
    </location>
</feature>
<dbReference type="VEuPathDB" id="FungiDB:HMPREF1544_02249"/>
<dbReference type="AlphaFoldDB" id="S2JQQ5"/>
<keyword evidence="5" id="KW-0677">Repeat</keyword>
<evidence type="ECO:0000256" key="7">
    <source>
        <dbReference type="ARBA" id="ARBA00023128"/>
    </source>
</evidence>
<gene>
    <name evidence="11" type="ORF">HMPREF1544_02249</name>
</gene>
<dbReference type="Pfam" id="PF00153">
    <property type="entry name" value="Mito_carr"/>
    <property type="match status" value="3"/>
</dbReference>
<dbReference type="FunFam" id="1.50.40.10:FF:000075">
    <property type="entry name" value="Nicotinamide adenine dinucleotide transporter 2, mitochondrial"/>
    <property type="match status" value="1"/>
</dbReference>
<feature type="repeat" description="Solcar" evidence="9">
    <location>
        <begin position="514"/>
        <end position="601"/>
    </location>
</feature>
<dbReference type="GO" id="GO:0031966">
    <property type="term" value="C:mitochondrial membrane"/>
    <property type="evidence" value="ECO:0007669"/>
    <property type="project" value="UniProtKB-SubCell"/>
</dbReference>
<accession>S2JQQ5</accession>
<comment type="subcellular location">
    <subcellularLocation>
        <location evidence="1">Mitochondrion membrane</location>
        <topology evidence="1">Multi-pass membrane protein</topology>
    </subcellularLocation>
</comment>
<feature type="compositionally biased region" description="Acidic residues" evidence="10">
    <location>
        <begin position="1"/>
        <end position="10"/>
    </location>
</feature>
<dbReference type="PRINTS" id="PR00926">
    <property type="entry name" value="MITOCARRIER"/>
</dbReference>
<dbReference type="InterPro" id="IPR023395">
    <property type="entry name" value="MCP_dom_sf"/>
</dbReference>
<keyword evidence="4 9" id="KW-0812">Transmembrane</keyword>
<keyword evidence="12" id="KW-1185">Reference proteome</keyword>
<evidence type="ECO:0000256" key="10">
    <source>
        <dbReference type="SAM" id="MobiDB-lite"/>
    </source>
</evidence>
<comment type="similarity">
    <text evidence="2">Belongs to the mitochondrial carrier (TC 2.A.29) family.</text>
</comment>
<feature type="compositionally biased region" description="Acidic residues" evidence="10">
    <location>
        <begin position="142"/>
        <end position="157"/>
    </location>
</feature>
<evidence type="ECO:0000256" key="9">
    <source>
        <dbReference type="PROSITE-ProRule" id="PRU00282"/>
    </source>
</evidence>
<proteinExistence type="inferred from homology"/>
<feature type="repeat" description="Solcar" evidence="9">
    <location>
        <begin position="607"/>
        <end position="694"/>
    </location>
</feature>
<dbReference type="Gene3D" id="1.50.40.10">
    <property type="entry name" value="Mitochondrial carrier domain"/>
    <property type="match status" value="1"/>
</dbReference>
<evidence type="ECO:0000256" key="1">
    <source>
        <dbReference type="ARBA" id="ARBA00004225"/>
    </source>
</evidence>
<evidence type="ECO:0000256" key="4">
    <source>
        <dbReference type="ARBA" id="ARBA00022692"/>
    </source>
</evidence>
<evidence type="ECO:0000256" key="5">
    <source>
        <dbReference type="ARBA" id="ARBA00022737"/>
    </source>
</evidence>
<evidence type="ECO:0000256" key="3">
    <source>
        <dbReference type="ARBA" id="ARBA00022448"/>
    </source>
</evidence>
<dbReference type="EMBL" id="KE123915">
    <property type="protein sequence ID" value="EPB90832.1"/>
    <property type="molecule type" value="Genomic_DNA"/>
</dbReference>